<organism evidence="2 3">
    <name type="scientific">Niabella ginsenosidivorans</name>
    <dbReference type="NCBI Taxonomy" id="1176587"/>
    <lineage>
        <taxon>Bacteria</taxon>
        <taxon>Pseudomonadati</taxon>
        <taxon>Bacteroidota</taxon>
        <taxon>Chitinophagia</taxon>
        <taxon>Chitinophagales</taxon>
        <taxon>Chitinophagaceae</taxon>
        <taxon>Niabella</taxon>
    </lineage>
</organism>
<feature type="domain" description="FAD-binding FR-type" evidence="1">
    <location>
        <begin position="1"/>
        <end position="79"/>
    </location>
</feature>
<evidence type="ECO:0000313" key="3">
    <source>
        <dbReference type="Proteomes" id="UP000077667"/>
    </source>
</evidence>
<evidence type="ECO:0000259" key="1">
    <source>
        <dbReference type="PROSITE" id="PS51384"/>
    </source>
</evidence>
<dbReference type="SUPFAM" id="SSF63380">
    <property type="entry name" value="Riboflavin synthase domain-like"/>
    <property type="match status" value="1"/>
</dbReference>
<dbReference type="InterPro" id="IPR017938">
    <property type="entry name" value="Riboflavin_synthase-like_b-brl"/>
</dbReference>
<accession>A0A1A9I365</accession>
<protein>
    <recommendedName>
        <fullName evidence="1">FAD-binding FR-type domain-containing protein</fullName>
    </recommendedName>
</protein>
<sequence length="79" mass="9033">MEGWKSVYRSGQFITLVFYNYLGEQRRSFSLSPSPYTDDFLSFTVKKPDNGEFSRQLIYKTAEGAVLETTGISGYFVLP</sequence>
<proteinExistence type="predicted"/>
<dbReference type="Proteomes" id="UP000077667">
    <property type="component" value="Chromosome"/>
</dbReference>
<dbReference type="PROSITE" id="PS51384">
    <property type="entry name" value="FAD_FR"/>
    <property type="match status" value="1"/>
</dbReference>
<dbReference type="Gene3D" id="2.40.30.10">
    <property type="entry name" value="Translation factors"/>
    <property type="match status" value="1"/>
</dbReference>
<reference evidence="2 3" key="1">
    <citation type="submission" date="2016-05" db="EMBL/GenBank/DDBJ databases">
        <title>Niabella ginsenosidivorans BS26 whole genome sequencing.</title>
        <authorList>
            <person name="Im W.T."/>
            <person name="Siddiqi M.Z."/>
        </authorList>
    </citation>
    <scope>NUCLEOTIDE SEQUENCE [LARGE SCALE GENOMIC DNA]</scope>
    <source>
        <strain evidence="2 3">BS26</strain>
    </source>
</reference>
<name>A0A1A9I365_9BACT</name>
<dbReference type="InterPro" id="IPR017927">
    <property type="entry name" value="FAD-bd_FR_type"/>
</dbReference>
<evidence type="ECO:0000313" key="2">
    <source>
        <dbReference type="EMBL" id="ANH81775.1"/>
    </source>
</evidence>
<dbReference type="STRING" id="1176587.A8C56_12980"/>
<dbReference type="EMBL" id="CP015772">
    <property type="protein sequence ID" value="ANH81775.1"/>
    <property type="molecule type" value="Genomic_DNA"/>
</dbReference>
<dbReference type="AlphaFoldDB" id="A0A1A9I365"/>
<keyword evidence="3" id="KW-1185">Reference proteome</keyword>
<gene>
    <name evidence="2" type="ORF">A8C56_12980</name>
</gene>
<dbReference type="GO" id="GO:0016491">
    <property type="term" value="F:oxidoreductase activity"/>
    <property type="evidence" value="ECO:0007669"/>
    <property type="project" value="InterPro"/>
</dbReference>
<dbReference type="KEGG" id="nia:A8C56_12980"/>